<sequence length="122" mass="13426">MDLRHYRRDEERNCCGAVVSTVPSLGAPPTLQTPSQRNSPSFVALQLFASRRSISVKMMRDCVAERLDAVQICVTVMLVLRSHFRCCNCSGVMVRSRCFHGSVKGVLNVVVAASAVVMVQLL</sequence>
<evidence type="ECO:0000313" key="3">
    <source>
        <dbReference type="Proteomes" id="UP000501690"/>
    </source>
</evidence>
<name>A0A4D6M8L0_VIGUN</name>
<evidence type="ECO:0000313" key="2">
    <source>
        <dbReference type="EMBL" id="QCD96164.1"/>
    </source>
</evidence>
<organism evidence="2 3">
    <name type="scientific">Vigna unguiculata</name>
    <name type="common">Cowpea</name>
    <dbReference type="NCBI Taxonomy" id="3917"/>
    <lineage>
        <taxon>Eukaryota</taxon>
        <taxon>Viridiplantae</taxon>
        <taxon>Streptophyta</taxon>
        <taxon>Embryophyta</taxon>
        <taxon>Tracheophyta</taxon>
        <taxon>Spermatophyta</taxon>
        <taxon>Magnoliopsida</taxon>
        <taxon>eudicotyledons</taxon>
        <taxon>Gunneridae</taxon>
        <taxon>Pentapetalae</taxon>
        <taxon>rosids</taxon>
        <taxon>fabids</taxon>
        <taxon>Fabales</taxon>
        <taxon>Fabaceae</taxon>
        <taxon>Papilionoideae</taxon>
        <taxon>50 kb inversion clade</taxon>
        <taxon>NPAAA clade</taxon>
        <taxon>indigoferoid/millettioid clade</taxon>
        <taxon>Phaseoleae</taxon>
        <taxon>Vigna</taxon>
    </lineage>
</organism>
<keyword evidence="1" id="KW-1133">Transmembrane helix</keyword>
<dbReference type="EMBL" id="CP039350">
    <property type="protein sequence ID" value="QCD96164.1"/>
    <property type="molecule type" value="Genomic_DNA"/>
</dbReference>
<proteinExistence type="predicted"/>
<gene>
    <name evidence="2" type="ORF">DEO72_LG6g866</name>
</gene>
<feature type="transmembrane region" description="Helical" evidence="1">
    <location>
        <begin position="105"/>
        <end position="121"/>
    </location>
</feature>
<keyword evidence="3" id="KW-1185">Reference proteome</keyword>
<evidence type="ECO:0000256" key="1">
    <source>
        <dbReference type="SAM" id="Phobius"/>
    </source>
</evidence>
<accession>A0A4D6M8L0</accession>
<protein>
    <submittedName>
        <fullName evidence="2">Uncharacterized protein</fullName>
    </submittedName>
</protein>
<keyword evidence="1" id="KW-0472">Membrane</keyword>
<dbReference type="Proteomes" id="UP000501690">
    <property type="component" value="Linkage Group LG6"/>
</dbReference>
<keyword evidence="1" id="KW-0812">Transmembrane</keyword>
<dbReference type="AlphaFoldDB" id="A0A4D6M8L0"/>
<reference evidence="2 3" key="1">
    <citation type="submission" date="2019-04" db="EMBL/GenBank/DDBJ databases">
        <title>An improved genome assembly and genetic linkage map for asparagus bean, Vigna unguiculata ssp. sesquipedialis.</title>
        <authorList>
            <person name="Xia Q."/>
            <person name="Zhang R."/>
            <person name="Dong Y."/>
        </authorList>
    </citation>
    <scope>NUCLEOTIDE SEQUENCE [LARGE SCALE GENOMIC DNA]</scope>
    <source>
        <tissue evidence="2">Leaf</tissue>
    </source>
</reference>